<feature type="compositionally biased region" description="Basic and acidic residues" evidence="1">
    <location>
        <begin position="343"/>
        <end position="353"/>
    </location>
</feature>
<evidence type="ECO:0000313" key="2">
    <source>
        <dbReference type="EMBL" id="ROT70070.1"/>
    </source>
</evidence>
<proteinExistence type="predicted"/>
<reference evidence="2 3" key="1">
    <citation type="submission" date="2018-04" db="EMBL/GenBank/DDBJ databases">
        <authorList>
            <person name="Zhang X."/>
            <person name="Yuan J."/>
            <person name="Li F."/>
            <person name="Xiang J."/>
        </authorList>
    </citation>
    <scope>NUCLEOTIDE SEQUENCE [LARGE SCALE GENOMIC DNA]</scope>
    <source>
        <tissue evidence="2">Muscle</tissue>
    </source>
</reference>
<comment type="caution">
    <text evidence="2">The sequence shown here is derived from an EMBL/GenBank/DDBJ whole genome shotgun (WGS) entry which is preliminary data.</text>
</comment>
<sequence>MRSLPPHPHPASSFPPSPHTSPSPPLISLPLFFLFLPVSLSFFSFCPFFSPLLLPSHPFPFPLPSPLPSPLPFPFPSPLSIPSLPPPPSILSPLLPPLPSPHPSPLFFLPPSLPFPSLLPSPPPLSPSLYIPSFFPSPLFLHPLSSSSPFPPILPSLHPSLSPPPPPPLPLSLFLPSPSSPFPSLPLLPLPLPPPLPPLPSPLSLPFPLPLPPPPPSSSPHERPRVHFGQRRERLFLNLPVQANLRPDASLPLTRPPPLRASPYLPPLSLLLLRRHDRGPNSVAAAALRPRVRSIGSACQRRRRKKGNFGAKDADGGCVRGRLPDGEDVEEGRGGGFGGGEGGVKDSKSDKAGTGRGQAKTQPRNTYATVGPSPSHTSLPLAPGESYNYVGLPREKQRRPWPSACRETERPAERREILRLRSFSASRRTPGHRGETSFPTRQSQGQKHPLEFPEDVPPSPGRRSGPGSRDSGRRDANIRSHQISLAKPAPSAPLVPLLRSPCPPSSLPLSLSSLPLSPSSLRLSPFFAPLVLPLSPSSLPLAGESQKRR</sequence>
<organism evidence="2 3">
    <name type="scientific">Penaeus vannamei</name>
    <name type="common">Whiteleg shrimp</name>
    <name type="synonym">Litopenaeus vannamei</name>
    <dbReference type="NCBI Taxonomy" id="6689"/>
    <lineage>
        <taxon>Eukaryota</taxon>
        <taxon>Metazoa</taxon>
        <taxon>Ecdysozoa</taxon>
        <taxon>Arthropoda</taxon>
        <taxon>Crustacea</taxon>
        <taxon>Multicrustacea</taxon>
        <taxon>Malacostraca</taxon>
        <taxon>Eumalacostraca</taxon>
        <taxon>Eucarida</taxon>
        <taxon>Decapoda</taxon>
        <taxon>Dendrobranchiata</taxon>
        <taxon>Penaeoidea</taxon>
        <taxon>Penaeidae</taxon>
        <taxon>Penaeus</taxon>
    </lineage>
</organism>
<dbReference type="STRING" id="6689.A0A423T0Q2"/>
<feature type="compositionally biased region" description="Polar residues" evidence="1">
    <location>
        <begin position="359"/>
        <end position="378"/>
    </location>
</feature>
<dbReference type="EMBL" id="QCYY01002473">
    <property type="protein sequence ID" value="ROT70070.1"/>
    <property type="molecule type" value="Genomic_DNA"/>
</dbReference>
<feature type="compositionally biased region" description="Basic and acidic residues" evidence="1">
    <location>
        <begin position="406"/>
        <end position="419"/>
    </location>
</feature>
<gene>
    <name evidence="2" type="ORF">C7M84_011668</name>
</gene>
<evidence type="ECO:0000313" key="3">
    <source>
        <dbReference type="Proteomes" id="UP000283509"/>
    </source>
</evidence>
<dbReference type="PRINTS" id="PR01217">
    <property type="entry name" value="PRICHEXTENSN"/>
</dbReference>
<dbReference type="AlphaFoldDB" id="A0A423T0Q2"/>
<keyword evidence="3" id="KW-1185">Reference proteome</keyword>
<reference evidence="2 3" key="2">
    <citation type="submission" date="2019-01" db="EMBL/GenBank/DDBJ databases">
        <title>The decoding of complex shrimp genome reveals the adaptation for benthos swimmer, frequently molting mechanism and breeding impact on genome.</title>
        <authorList>
            <person name="Sun Y."/>
            <person name="Gao Y."/>
            <person name="Yu Y."/>
        </authorList>
    </citation>
    <scope>NUCLEOTIDE SEQUENCE [LARGE SCALE GENOMIC DNA]</scope>
    <source>
        <tissue evidence="2">Muscle</tissue>
    </source>
</reference>
<protein>
    <submittedName>
        <fullName evidence="2">Uncharacterized protein</fullName>
    </submittedName>
</protein>
<dbReference type="Proteomes" id="UP000283509">
    <property type="component" value="Unassembled WGS sequence"/>
</dbReference>
<name>A0A423T0Q2_PENVA</name>
<feature type="region of interest" description="Disordered" evidence="1">
    <location>
        <begin position="297"/>
        <end position="514"/>
    </location>
</feature>
<accession>A0A423T0Q2</accession>
<feature type="compositionally biased region" description="Polar residues" evidence="1">
    <location>
        <begin position="437"/>
        <end position="446"/>
    </location>
</feature>
<evidence type="ECO:0000256" key="1">
    <source>
        <dbReference type="SAM" id="MobiDB-lite"/>
    </source>
</evidence>